<dbReference type="InterPro" id="IPR044861">
    <property type="entry name" value="IPNS-like_FE2OG_OXY"/>
</dbReference>
<dbReference type="PANTHER" id="PTHR47990">
    <property type="entry name" value="2-OXOGLUTARATE (2OG) AND FE(II)-DEPENDENT OXYGENASE SUPERFAMILY PROTEIN-RELATED"/>
    <property type="match status" value="1"/>
</dbReference>
<dbReference type="Gene3D" id="2.60.120.330">
    <property type="entry name" value="B-lactam Antibiotic, Isopenicillin N Synthase, Chain"/>
    <property type="match status" value="1"/>
</dbReference>
<gene>
    <name evidence="3" type="ORF">EJ03DRAFT_277114</name>
</gene>
<comment type="similarity">
    <text evidence="1">Belongs to the iron/ascorbate-dependent oxidoreductase family.</text>
</comment>
<evidence type="ECO:0000313" key="3">
    <source>
        <dbReference type="EMBL" id="KAF2766969.1"/>
    </source>
</evidence>
<dbReference type="Proteomes" id="UP000799436">
    <property type="component" value="Unassembled WGS sequence"/>
</dbReference>
<evidence type="ECO:0000259" key="2">
    <source>
        <dbReference type="Pfam" id="PF03171"/>
    </source>
</evidence>
<dbReference type="EMBL" id="ML995863">
    <property type="protein sequence ID" value="KAF2766969.1"/>
    <property type="molecule type" value="Genomic_DNA"/>
</dbReference>
<evidence type="ECO:0000256" key="1">
    <source>
        <dbReference type="ARBA" id="ARBA00008056"/>
    </source>
</evidence>
<keyword evidence="4" id="KW-1185">Reference proteome</keyword>
<evidence type="ECO:0000313" key="4">
    <source>
        <dbReference type="Proteomes" id="UP000799436"/>
    </source>
</evidence>
<dbReference type="InterPro" id="IPR027443">
    <property type="entry name" value="IPNS-like_sf"/>
</dbReference>
<dbReference type="Pfam" id="PF03171">
    <property type="entry name" value="2OG-FeII_Oxy"/>
    <property type="match status" value="1"/>
</dbReference>
<feature type="domain" description="Isopenicillin N synthase-like Fe(2+) 2OG dioxygenase" evidence="2">
    <location>
        <begin position="187"/>
        <end position="273"/>
    </location>
</feature>
<sequence length="314" mass="35212">MLLRRPTLTPHFKLVVANKPLGLGTLSSPIFQKDQDIPPPWEPPPTLAPQQIQHLAHQGWLPVELKPQLLAELEKLSQASAAFFERHPCEKRAMYASSLGTEKGLYHVEGEKQYVTLRHHVHPGSALEKHAKEVWRQAGNFLHRILCDMSRAAGYDVGGWDHLVRGSLNMPEDDSDMQDVLTLMRLFRYYPTAGIAEQHVDIGLLTLCIGNGKGLQVLDWTDKKNPKWVDAMGPTVLVGDMARALMLNQFRAGMHRVVSNPAGRSSIIFALRPCVKEPTDLTEFGGKGTVDTMEIFYKIKGSKYNINATHNIRQ</sequence>
<dbReference type="InterPro" id="IPR050231">
    <property type="entry name" value="Iron_ascorbate_oxido_reductase"/>
</dbReference>
<reference evidence="3" key="1">
    <citation type="journal article" date="2020" name="Stud. Mycol.">
        <title>101 Dothideomycetes genomes: a test case for predicting lifestyles and emergence of pathogens.</title>
        <authorList>
            <person name="Haridas S."/>
            <person name="Albert R."/>
            <person name="Binder M."/>
            <person name="Bloem J."/>
            <person name="Labutti K."/>
            <person name="Salamov A."/>
            <person name="Andreopoulos B."/>
            <person name="Baker S."/>
            <person name="Barry K."/>
            <person name="Bills G."/>
            <person name="Bluhm B."/>
            <person name="Cannon C."/>
            <person name="Castanera R."/>
            <person name="Culley D."/>
            <person name="Daum C."/>
            <person name="Ezra D."/>
            <person name="Gonzalez J."/>
            <person name="Henrissat B."/>
            <person name="Kuo A."/>
            <person name="Liang C."/>
            <person name="Lipzen A."/>
            <person name="Lutzoni F."/>
            <person name="Magnuson J."/>
            <person name="Mondo S."/>
            <person name="Nolan M."/>
            <person name="Ohm R."/>
            <person name="Pangilinan J."/>
            <person name="Park H.-J."/>
            <person name="Ramirez L."/>
            <person name="Alfaro M."/>
            <person name="Sun H."/>
            <person name="Tritt A."/>
            <person name="Yoshinaga Y."/>
            <person name="Zwiers L.-H."/>
            <person name="Turgeon B."/>
            <person name="Goodwin S."/>
            <person name="Spatafora J."/>
            <person name="Crous P."/>
            <person name="Grigoriev I."/>
        </authorList>
    </citation>
    <scope>NUCLEOTIDE SEQUENCE</scope>
    <source>
        <strain evidence="3">CBS 116005</strain>
    </source>
</reference>
<accession>A0A6G1L333</accession>
<organism evidence="3 4">
    <name type="scientific">Teratosphaeria nubilosa</name>
    <dbReference type="NCBI Taxonomy" id="161662"/>
    <lineage>
        <taxon>Eukaryota</taxon>
        <taxon>Fungi</taxon>
        <taxon>Dikarya</taxon>
        <taxon>Ascomycota</taxon>
        <taxon>Pezizomycotina</taxon>
        <taxon>Dothideomycetes</taxon>
        <taxon>Dothideomycetidae</taxon>
        <taxon>Mycosphaerellales</taxon>
        <taxon>Teratosphaeriaceae</taxon>
        <taxon>Teratosphaeria</taxon>
    </lineage>
</organism>
<dbReference type="SUPFAM" id="SSF51197">
    <property type="entry name" value="Clavaminate synthase-like"/>
    <property type="match status" value="1"/>
</dbReference>
<dbReference type="OrthoDB" id="288590at2759"/>
<protein>
    <recommendedName>
        <fullName evidence="2">Isopenicillin N synthase-like Fe(2+) 2OG dioxygenase domain-containing protein</fullName>
    </recommendedName>
</protein>
<name>A0A6G1L333_9PEZI</name>
<proteinExistence type="inferred from homology"/>
<dbReference type="AlphaFoldDB" id="A0A6G1L333"/>